<evidence type="ECO:0000313" key="13">
    <source>
        <dbReference type="Proteomes" id="UP000092695"/>
    </source>
</evidence>
<comment type="catalytic activity">
    <reaction evidence="9">
        <text>(sulfur carrier)-H + L-cysteine = (sulfur carrier)-SH + L-alanine</text>
        <dbReference type="Rhea" id="RHEA:43892"/>
        <dbReference type="Rhea" id="RHEA-COMP:14737"/>
        <dbReference type="Rhea" id="RHEA-COMP:14739"/>
        <dbReference type="ChEBI" id="CHEBI:29917"/>
        <dbReference type="ChEBI" id="CHEBI:35235"/>
        <dbReference type="ChEBI" id="CHEBI:57972"/>
        <dbReference type="ChEBI" id="CHEBI:64428"/>
        <dbReference type="EC" id="2.8.1.7"/>
    </reaction>
</comment>
<keyword evidence="5" id="KW-0479">Metal-binding</keyword>
<dbReference type="Proteomes" id="UP000092695">
    <property type="component" value="Chromosome"/>
</dbReference>
<evidence type="ECO:0000256" key="6">
    <source>
        <dbReference type="ARBA" id="ARBA00022898"/>
    </source>
</evidence>
<dbReference type="KEGG" id="woc:BA177_05945"/>
<dbReference type="InterPro" id="IPR015422">
    <property type="entry name" value="PyrdxlP-dep_Trfase_small"/>
</dbReference>
<protein>
    <recommendedName>
        <fullName evidence="3">cysteine desulfurase</fullName>
        <ecNumber evidence="3">2.8.1.7</ecNumber>
    </recommendedName>
</protein>
<evidence type="ECO:0000256" key="3">
    <source>
        <dbReference type="ARBA" id="ARBA00012239"/>
    </source>
</evidence>
<dbReference type="GO" id="GO:0046872">
    <property type="term" value="F:metal ion binding"/>
    <property type="evidence" value="ECO:0007669"/>
    <property type="project" value="UniProtKB-KW"/>
</dbReference>
<dbReference type="SUPFAM" id="SSF53383">
    <property type="entry name" value="PLP-dependent transferases"/>
    <property type="match status" value="1"/>
</dbReference>
<reference evidence="12 13" key="1">
    <citation type="submission" date="2016-06" db="EMBL/GenBank/DDBJ databases">
        <title>Complete genome sequence of a deep-branching marine Gamma Proteobacterium Woeseia oceani type strain XK5.</title>
        <authorList>
            <person name="Mu D."/>
            <person name="Du Z."/>
        </authorList>
    </citation>
    <scope>NUCLEOTIDE SEQUENCE [LARGE SCALE GENOMIC DNA]</scope>
    <source>
        <strain evidence="12 13">XK5</strain>
    </source>
</reference>
<dbReference type="PROSITE" id="PS00595">
    <property type="entry name" value="AA_TRANSFER_CLASS_5"/>
    <property type="match status" value="1"/>
</dbReference>
<dbReference type="InterPro" id="IPR000192">
    <property type="entry name" value="Aminotrans_V_dom"/>
</dbReference>
<dbReference type="InterPro" id="IPR015424">
    <property type="entry name" value="PyrdxlP-dep_Trfase"/>
</dbReference>
<dbReference type="STRING" id="1548547.BA177_05945"/>
<dbReference type="GO" id="GO:0051536">
    <property type="term" value="F:iron-sulfur cluster binding"/>
    <property type="evidence" value="ECO:0007669"/>
    <property type="project" value="UniProtKB-KW"/>
</dbReference>
<feature type="domain" description="Aminotransferase class V" evidence="11">
    <location>
        <begin position="3"/>
        <end position="364"/>
    </location>
</feature>
<name>A0A193LKF3_9GAMM</name>
<dbReference type="PIRSF" id="PIRSF005572">
    <property type="entry name" value="NifS"/>
    <property type="match status" value="1"/>
</dbReference>
<evidence type="ECO:0000256" key="2">
    <source>
        <dbReference type="ARBA" id="ARBA00006490"/>
    </source>
</evidence>
<evidence type="ECO:0000256" key="5">
    <source>
        <dbReference type="ARBA" id="ARBA00022723"/>
    </source>
</evidence>
<evidence type="ECO:0000256" key="4">
    <source>
        <dbReference type="ARBA" id="ARBA00022679"/>
    </source>
</evidence>
<dbReference type="InterPro" id="IPR015421">
    <property type="entry name" value="PyrdxlP-dep_Trfase_major"/>
</dbReference>
<evidence type="ECO:0000256" key="8">
    <source>
        <dbReference type="ARBA" id="ARBA00023014"/>
    </source>
</evidence>
<dbReference type="PANTHER" id="PTHR11601:SF34">
    <property type="entry name" value="CYSTEINE DESULFURASE"/>
    <property type="match status" value="1"/>
</dbReference>
<dbReference type="EMBL" id="CP016268">
    <property type="protein sequence ID" value="ANO53040.1"/>
    <property type="molecule type" value="Genomic_DNA"/>
</dbReference>
<dbReference type="Gene3D" id="3.40.640.10">
    <property type="entry name" value="Type I PLP-dependent aspartate aminotransferase-like (Major domain)"/>
    <property type="match status" value="1"/>
</dbReference>
<dbReference type="PANTHER" id="PTHR11601">
    <property type="entry name" value="CYSTEINE DESULFURYLASE FAMILY MEMBER"/>
    <property type="match status" value="1"/>
</dbReference>
<dbReference type="AlphaFoldDB" id="A0A193LKF3"/>
<evidence type="ECO:0000256" key="10">
    <source>
        <dbReference type="RuleBase" id="RU004504"/>
    </source>
</evidence>
<dbReference type="InterPro" id="IPR016454">
    <property type="entry name" value="Cysteine_dSase"/>
</dbReference>
<proteinExistence type="inferred from homology"/>
<keyword evidence="13" id="KW-1185">Reference proteome</keyword>
<accession>A0A193LKF3</accession>
<comment type="cofactor">
    <cofactor evidence="1 10">
        <name>pyridoxal 5'-phosphate</name>
        <dbReference type="ChEBI" id="CHEBI:597326"/>
    </cofactor>
</comment>
<dbReference type="GO" id="GO:0031071">
    <property type="term" value="F:cysteine desulfurase activity"/>
    <property type="evidence" value="ECO:0007669"/>
    <property type="project" value="UniProtKB-EC"/>
</dbReference>
<organism evidence="12 13">
    <name type="scientific">Woeseia oceani</name>
    <dbReference type="NCBI Taxonomy" id="1548547"/>
    <lineage>
        <taxon>Bacteria</taxon>
        <taxon>Pseudomonadati</taxon>
        <taxon>Pseudomonadota</taxon>
        <taxon>Gammaproteobacteria</taxon>
        <taxon>Woeseiales</taxon>
        <taxon>Woeseiaceae</taxon>
        <taxon>Woeseia</taxon>
    </lineage>
</organism>
<keyword evidence="6" id="KW-0663">Pyridoxal phosphate</keyword>
<dbReference type="OrthoDB" id="9808002at2"/>
<sequence>MPVYLDHAATTRVAPEVVAAMNDCLRDPLAFANPSSLHIAGRTAAAKEREARTTVAGLLNVAPRDLIWTSGATESDNLAIIGGARFRAHRGRHLITMRTEHKAVVDAFRALEKEAFEVSWLSPGPDGMLDLAELVDAFREDTQLVSVMHVNNETGVVQDIAAIGQLCRERDVLFHCDAAQSVGKLPLDLAELPIDLLSMTAHKFHGPPGIGALYIAPRTGCSVQPLLFGGGQQRRLRPGTLPIPLIVGCGAAAGLAAERHDDDLRHVRGLYQQLWSELQGVPGLHLNGNAHSHYPGILNVSADGVEGESLRLLLEPLCVASGSACNSQSAEPSYVLRALGRSAELAESAIRFSFGRETRPADIEFASLTYRQAIGRLRALLPAACKR</sequence>
<evidence type="ECO:0000313" key="12">
    <source>
        <dbReference type="EMBL" id="ANO53040.1"/>
    </source>
</evidence>
<dbReference type="Pfam" id="PF00266">
    <property type="entry name" value="Aminotran_5"/>
    <property type="match status" value="1"/>
</dbReference>
<keyword evidence="4" id="KW-0808">Transferase</keyword>
<evidence type="ECO:0000256" key="1">
    <source>
        <dbReference type="ARBA" id="ARBA00001933"/>
    </source>
</evidence>
<keyword evidence="7" id="KW-0408">Iron</keyword>
<dbReference type="RefSeq" id="WP_068618981.1">
    <property type="nucleotide sequence ID" value="NZ_CP016268.1"/>
</dbReference>
<gene>
    <name evidence="12" type="ORF">BA177_05945</name>
</gene>
<evidence type="ECO:0000259" key="11">
    <source>
        <dbReference type="Pfam" id="PF00266"/>
    </source>
</evidence>
<dbReference type="InterPro" id="IPR020578">
    <property type="entry name" value="Aminotrans_V_PyrdxlP_BS"/>
</dbReference>
<dbReference type="EC" id="2.8.1.7" evidence="3"/>
<keyword evidence="8" id="KW-0411">Iron-sulfur</keyword>
<comment type="similarity">
    <text evidence="2">Belongs to the class-V pyridoxal-phosphate-dependent aminotransferase family. NifS/IscS subfamily.</text>
</comment>
<evidence type="ECO:0000256" key="9">
    <source>
        <dbReference type="ARBA" id="ARBA00050776"/>
    </source>
</evidence>
<dbReference type="Gene3D" id="3.90.1150.10">
    <property type="entry name" value="Aspartate Aminotransferase, domain 1"/>
    <property type="match status" value="1"/>
</dbReference>
<evidence type="ECO:0000256" key="7">
    <source>
        <dbReference type="ARBA" id="ARBA00023004"/>
    </source>
</evidence>